<accession>X1ULT8</accession>
<name>X1ULT8_9ZZZZ</name>
<sequence>EKFVKERLEKRTEEEGHMVGYGMYLSFKSKFEPLEKIDYTFSNNEYFEQNLAEYLQFLRERLKR</sequence>
<dbReference type="AlphaFoldDB" id="X1ULT8"/>
<protein>
    <submittedName>
        <fullName evidence="1">Uncharacterized protein</fullName>
    </submittedName>
</protein>
<evidence type="ECO:0000313" key="1">
    <source>
        <dbReference type="EMBL" id="GAJ18438.1"/>
    </source>
</evidence>
<reference evidence="1" key="1">
    <citation type="journal article" date="2014" name="Front. Microbiol.">
        <title>High frequency of phylogenetically diverse reductive dehalogenase-homologous genes in deep subseafloor sedimentary metagenomes.</title>
        <authorList>
            <person name="Kawai M."/>
            <person name="Futagami T."/>
            <person name="Toyoda A."/>
            <person name="Takaki Y."/>
            <person name="Nishi S."/>
            <person name="Hori S."/>
            <person name="Arai W."/>
            <person name="Tsubouchi T."/>
            <person name="Morono Y."/>
            <person name="Uchiyama I."/>
            <person name="Ito T."/>
            <person name="Fujiyama A."/>
            <person name="Inagaki F."/>
            <person name="Takami H."/>
        </authorList>
    </citation>
    <scope>NUCLEOTIDE SEQUENCE</scope>
    <source>
        <strain evidence="1">Expedition CK06-06</strain>
    </source>
</reference>
<feature type="non-terminal residue" evidence="1">
    <location>
        <position position="1"/>
    </location>
</feature>
<proteinExistence type="predicted"/>
<dbReference type="EMBL" id="BARW01035187">
    <property type="protein sequence ID" value="GAJ18438.1"/>
    <property type="molecule type" value="Genomic_DNA"/>
</dbReference>
<comment type="caution">
    <text evidence="1">The sequence shown here is derived from an EMBL/GenBank/DDBJ whole genome shotgun (WGS) entry which is preliminary data.</text>
</comment>
<gene>
    <name evidence="1" type="ORF">S12H4_54947</name>
</gene>
<organism evidence="1">
    <name type="scientific">marine sediment metagenome</name>
    <dbReference type="NCBI Taxonomy" id="412755"/>
    <lineage>
        <taxon>unclassified sequences</taxon>
        <taxon>metagenomes</taxon>
        <taxon>ecological metagenomes</taxon>
    </lineage>
</organism>